<name>A0AAD6YS47_9AGAR</name>
<evidence type="ECO:0000256" key="1">
    <source>
        <dbReference type="SAM" id="MobiDB-lite"/>
    </source>
</evidence>
<proteinExistence type="predicted"/>
<feature type="region of interest" description="Disordered" evidence="1">
    <location>
        <begin position="1"/>
        <end position="26"/>
    </location>
</feature>
<dbReference type="AlphaFoldDB" id="A0AAD6YS47"/>
<evidence type="ECO:0000313" key="2">
    <source>
        <dbReference type="EMBL" id="KAJ7227094.1"/>
    </source>
</evidence>
<feature type="compositionally biased region" description="Polar residues" evidence="1">
    <location>
        <begin position="225"/>
        <end position="234"/>
    </location>
</feature>
<feature type="region of interest" description="Disordered" evidence="1">
    <location>
        <begin position="194"/>
        <end position="234"/>
    </location>
</feature>
<organism evidence="2 3">
    <name type="scientific">Mycena pura</name>
    <dbReference type="NCBI Taxonomy" id="153505"/>
    <lineage>
        <taxon>Eukaryota</taxon>
        <taxon>Fungi</taxon>
        <taxon>Dikarya</taxon>
        <taxon>Basidiomycota</taxon>
        <taxon>Agaricomycotina</taxon>
        <taxon>Agaricomycetes</taxon>
        <taxon>Agaricomycetidae</taxon>
        <taxon>Agaricales</taxon>
        <taxon>Marasmiineae</taxon>
        <taxon>Mycenaceae</taxon>
        <taxon>Mycena</taxon>
    </lineage>
</organism>
<accession>A0AAD6YS47</accession>
<sequence>MNRPGDRLGPLYLSPSPAALRGSRPMRERSATVLRLRSVCSANGLCPRPEHAAVDEPIPRPPNASKIRMEDLQEKLGADSLEWNAMHTVVRDALSSAQLNPGRNWKAQNPSKLARALLHLSLTTHLTLWAWSNRKSYQSWLSATHALSLRATPSRRWRSPLTARHSQGPPDHVIGSVPNVLTTRTLTRTTASCTYFPNSQDEDVKGEEEPEMSSAEGKKCAAPQDGSSNKRCLN</sequence>
<protein>
    <submittedName>
        <fullName evidence="2">Uncharacterized protein</fullName>
    </submittedName>
</protein>
<evidence type="ECO:0000313" key="3">
    <source>
        <dbReference type="Proteomes" id="UP001219525"/>
    </source>
</evidence>
<keyword evidence="3" id="KW-1185">Reference proteome</keyword>
<comment type="caution">
    <text evidence="2">The sequence shown here is derived from an EMBL/GenBank/DDBJ whole genome shotgun (WGS) entry which is preliminary data.</text>
</comment>
<dbReference type="EMBL" id="JARJCW010000003">
    <property type="protein sequence ID" value="KAJ7227094.1"/>
    <property type="molecule type" value="Genomic_DNA"/>
</dbReference>
<gene>
    <name evidence="2" type="ORF">GGX14DRAFT_555680</name>
</gene>
<reference evidence="2" key="1">
    <citation type="submission" date="2023-03" db="EMBL/GenBank/DDBJ databases">
        <title>Massive genome expansion in bonnet fungi (Mycena s.s.) driven by repeated elements and novel gene families across ecological guilds.</title>
        <authorList>
            <consortium name="Lawrence Berkeley National Laboratory"/>
            <person name="Harder C.B."/>
            <person name="Miyauchi S."/>
            <person name="Viragh M."/>
            <person name="Kuo A."/>
            <person name="Thoen E."/>
            <person name="Andreopoulos B."/>
            <person name="Lu D."/>
            <person name="Skrede I."/>
            <person name="Drula E."/>
            <person name="Henrissat B."/>
            <person name="Morin E."/>
            <person name="Kohler A."/>
            <person name="Barry K."/>
            <person name="LaButti K."/>
            <person name="Morin E."/>
            <person name="Salamov A."/>
            <person name="Lipzen A."/>
            <person name="Mereny Z."/>
            <person name="Hegedus B."/>
            <person name="Baldrian P."/>
            <person name="Stursova M."/>
            <person name="Weitz H."/>
            <person name="Taylor A."/>
            <person name="Grigoriev I.V."/>
            <person name="Nagy L.G."/>
            <person name="Martin F."/>
            <person name="Kauserud H."/>
        </authorList>
    </citation>
    <scope>NUCLEOTIDE SEQUENCE</scope>
    <source>
        <strain evidence="2">9144</strain>
    </source>
</reference>
<dbReference type="Proteomes" id="UP001219525">
    <property type="component" value="Unassembled WGS sequence"/>
</dbReference>
<feature type="compositionally biased region" description="Acidic residues" evidence="1">
    <location>
        <begin position="200"/>
        <end position="211"/>
    </location>
</feature>